<evidence type="ECO:0000313" key="1">
    <source>
        <dbReference type="EMBL" id="CAE8705552.1"/>
    </source>
</evidence>
<evidence type="ECO:0000313" key="2">
    <source>
        <dbReference type="Proteomes" id="UP000626109"/>
    </source>
</evidence>
<name>A0A813KF97_POLGL</name>
<accession>A0A813KF97</accession>
<reference evidence="1" key="1">
    <citation type="submission" date="2021-02" db="EMBL/GenBank/DDBJ databases">
        <authorList>
            <person name="Dougan E. K."/>
            <person name="Rhodes N."/>
            <person name="Thang M."/>
            <person name="Chan C."/>
        </authorList>
    </citation>
    <scope>NUCLEOTIDE SEQUENCE</scope>
</reference>
<dbReference type="Proteomes" id="UP000626109">
    <property type="component" value="Unassembled WGS sequence"/>
</dbReference>
<dbReference type="EMBL" id="CAJNNW010030998">
    <property type="protein sequence ID" value="CAE8705552.1"/>
    <property type="molecule type" value="Genomic_DNA"/>
</dbReference>
<sequence>LSSLSREASLASAIDWSFSVPKSWRDGLLPPPQVASTRCSRASQEEFGPLAAVSTERPPCPVEKTRFEHVD</sequence>
<feature type="non-terminal residue" evidence="1">
    <location>
        <position position="1"/>
    </location>
</feature>
<protein>
    <submittedName>
        <fullName evidence="1">Uncharacterized protein</fullName>
    </submittedName>
</protein>
<comment type="caution">
    <text evidence="1">The sequence shown here is derived from an EMBL/GenBank/DDBJ whole genome shotgun (WGS) entry which is preliminary data.</text>
</comment>
<gene>
    <name evidence="1" type="ORF">PGLA2088_LOCUS33751</name>
</gene>
<dbReference type="AlphaFoldDB" id="A0A813KF97"/>
<organism evidence="1 2">
    <name type="scientific">Polarella glacialis</name>
    <name type="common">Dinoflagellate</name>
    <dbReference type="NCBI Taxonomy" id="89957"/>
    <lineage>
        <taxon>Eukaryota</taxon>
        <taxon>Sar</taxon>
        <taxon>Alveolata</taxon>
        <taxon>Dinophyceae</taxon>
        <taxon>Suessiales</taxon>
        <taxon>Suessiaceae</taxon>
        <taxon>Polarella</taxon>
    </lineage>
</organism>
<proteinExistence type="predicted"/>